<dbReference type="Proteomes" id="UP000008221">
    <property type="component" value="Chromosome"/>
</dbReference>
<evidence type="ECO:0000259" key="8">
    <source>
        <dbReference type="Pfam" id="PF00501"/>
    </source>
</evidence>
<feature type="domain" description="AMP-dependent synthetase/ligase" evidence="8">
    <location>
        <begin position="105"/>
        <end position="509"/>
    </location>
</feature>
<keyword evidence="6" id="KW-0007">Acetylation</keyword>
<dbReference type="GO" id="GO:0019427">
    <property type="term" value="P:acetyl-CoA biosynthetic process from acetate"/>
    <property type="evidence" value="ECO:0007669"/>
    <property type="project" value="UniProtKB-UniRule"/>
</dbReference>
<evidence type="ECO:0000256" key="6">
    <source>
        <dbReference type="ARBA" id="ARBA00022990"/>
    </source>
</evidence>
<dbReference type="InterPro" id="IPR045851">
    <property type="entry name" value="AMP-bd_C_sf"/>
</dbReference>
<dbReference type="SUPFAM" id="SSF56801">
    <property type="entry name" value="Acetyl-CoA synthetase-like"/>
    <property type="match status" value="1"/>
</dbReference>
<dbReference type="eggNOG" id="COG0365">
    <property type="taxonomic scope" value="Bacteria"/>
</dbReference>
<evidence type="ECO:0000256" key="3">
    <source>
        <dbReference type="ARBA" id="ARBA00022598"/>
    </source>
</evidence>
<sequence>MVAADDRDTRADVPEVEVSEAQIAVHWREEPYYYPSAKFIAQANAGDPAILERFSEQNFPECFRVYADLLSWDAYWHTTLDTSNPPFWKWFVGGRLNACYNCVDRHLAASANKAAFIWVPEPENEPTLALTYQELYRRVNEFAALLRDFAGVKTGDRVTLHLPMVPELPIAMLACARLGAIHSQVFAGFSGAACGDRIADAESKVLITMDGYYRAGDLLDHKVKADEAVARAAQQGCTVEKVLVFRRHAGQYASKSPMVDGRDFFVDDILPQFRNKLVAPVSMPAESTLFLMYTSGTTGRPKGCQHSTGGYLSYVAGTSKYYLDIHPEDTYWCFADIGWITGHSYIVYGPLALGTTSVMYEGTPTYPDAGRPWRIAERLGVNIFHTSPTTIRMLRKVGPDEPAKYNYHFKLMTTVGEPIEPDVWRWYYDVIGKGEAVITDTWWQTETGGFLGCQLPALAPMKPGSCGPGVLGVFPVIYDENGEVVPPGSGRAGNMCIRNPWPGVFQGIWKQPERFVQTYYAKYCRNPESKDWRDWPYFSGDGAVQAADGYFRILGRVDDVINVAGHRLGTKELESATLTVPEIAEAAAVPVMDELRGRAVEMYVTLKPGVAASTEITEKVTKAIETEIGKIARPKSIWIVSDLPKTRSAKIMRRILAGISNFTDVGDTTTLANPEVVEEIRRAVQKAKIDRGEVPRQLTPEELEEIRAFGRVE</sequence>
<keyword evidence="12" id="KW-1185">Reference proteome</keyword>
<dbReference type="NCBIfam" id="TIGR02188">
    <property type="entry name" value="Ac_CoA_lig_AcsA"/>
    <property type="match status" value="1"/>
</dbReference>
<dbReference type="NCBIfam" id="NF001208">
    <property type="entry name" value="PRK00174.1"/>
    <property type="match status" value="1"/>
</dbReference>
<dbReference type="Gene3D" id="3.40.50.12780">
    <property type="entry name" value="N-terminal domain of ligase-like"/>
    <property type="match status" value="1"/>
</dbReference>
<dbReference type="RefSeq" id="WP_011719903.1">
    <property type="nucleotide sequence ID" value="NC_008578.1"/>
</dbReference>
<organism evidence="11 12">
    <name type="scientific">Acidothermus cellulolyticus (strain ATCC 43068 / DSM 8971 / 11B)</name>
    <dbReference type="NCBI Taxonomy" id="351607"/>
    <lineage>
        <taxon>Bacteria</taxon>
        <taxon>Bacillati</taxon>
        <taxon>Actinomycetota</taxon>
        <taxon>Actinomycetes</taxon>
        <taxon>Acidothermales</taxon>
        <taxon>Acidothermaceae</taxon>
        <taxon>Acidothermus</taxon>
    </lineage>
</organism>
<evidence type="ECO:0000313" key="12">
    <source>
        <dbReference type="Proteomes" id="UP000008221"/>
    </source>
</evidence>
<dbReference type="GO" id="GO:0003987">
    <property type="term" value="F:acetate-CoA ligase activity"/>
    <property type="evidence" value="ECO:0007669"/>
    <property type="project" value="UniProtKB-UniRule"/>
</dbReference>
<dbReference type="Pfam" id="PF00501">
    <property type="entry name" value="AMP-binding"/>
    <property type="match status" value="1"/>
</dbReference>
<name>A0LTT0_ACIC1</name>
<dbReference type="Gene3D" id="3.30.300.30">
    <property type="match status" value="1"/>
</dbReference>
<keyword evidence="5" id="KW-0067">ATP-binding</keyword>
<dbReference type="InParanoid" id="A0LTT0"/>
<evidence type="ECO:0000313" key="11">
    <source>
        <dbReference type="EMBL" id="ABK52840.1"/>
    </source>
</evidence>
<feature type="domain" description="AMP-binding enzyme C-terminal" evidence="9">
    <location>
        <begin position="572"/>
        <end position="650"/>
    </location>
</feature>
<evidence type="ECO:0000259" key="10">
    <source>
        <dbReference type="Pfam" id="PF16177"/>
    </source>
</evidence>
<evidence type="ECO:0000256" key="5">
    <source>
        <dbReference type="ARBA" id="ARBA00022840"/>
    </source>
</evidence>
<dbReference type="HOGENOM" id="CLU_000022_3_6_11"/>
<dbReference type="InterPro" id="IPR000873">
    <property type="entry name" value="AMP-dep_synth/lig_dom"/>
</dbReference>
<dbReference type="EMBL" id="CP000481">
    <property type="protein sequence ID" value="ABK52840.1"/>
    <property type="molecule type" value="Genomic_DNA"/>
</dbReference>
<evidence type="ECO:0000256" key="2">
    <source>
        <dbReference type="ARBA" id="ARBA00013275"/>
    </source>
</evidence>
<evidence type="ECO:0000259" key="9">
    <source>
        <dbReference type="Pfam" id="PF13193"/>
    </source>
</evidence>
<protein>
    <recommendedName>
        <fullName evidence="2 7">Acetate--CoA ligase</fullName>
        <ecNumber evidence="2 7">6.2.1.1</ecNumber>
    </recommendedName>
</protein>
<dbReference type="PROSITE" id="PS00455">
    <property type="entry name" value="AMP_BINDING"/>
    <property type="match status" value="1"/>
</dbReference>
<dbReference type="PANTHER" id="PTHR24095">
    <property type="entry name" value="ACETYL-COENZYME A SYNTHETASE"/>
    <property type="match status" value="1"/>
</dbReference>
<dbReference type="OrthoDB" id="9801302at2"/>
<dbReference type="InterPro" id="IPR020845">
    <property type="entry name" value="AMP-binding_CS"/>
</dbReference>
<dbReference type="GO" id="GO:0016208">
    <property type="term" value="F:AMP binding"/>
    <property type="evidence" value="ECO:0007669"/>
    <property type="project" value="InterPro"/>
</dbReference>
<dbReference type="InterPro" id="IPR025110">
    <property type="entry name" value="AMP-bd_C"/>
</dbReference>
<dbReference type="STRING" id="351607.Acel_1068"/>
<evidence type="ECO:0000256" key="4">
    <source>
        <dbReference type="ARBA" id="ARBA00022741"/>
    </source>
</evidence>
<dbReference type="InterPro" id="IPR032387">
    <property type="entry name" value="ACAS_N"/>
</dbReference>
<dbReference type="Pfam" id="PF13193">
    <property type="entry name" value="AMP-binding_C"/>
    <property type="match status" value="1"/>
</dbReference>
<dbReference type="InterPro" id="IPR011904">
    <property type="entry name" value="Ac_CoA_lig"/>
</dbReference>
<dbReference type="AlphaFoldDB" id="A0LTT0"/>
<proteinExistence type="inferred from homology"/>
<reference evidence="11 12" key="1">
    <citation type="journal article" date="2009" name="Genome Res.">
        <title>Complete genome of the cellulolytic thermophile Acidothermus cellulolyticus 11B provides insights into its ecophysiological and evolutionary adaptations.</title>
        <authorList>
            <person name="Barabote R.D."/>
            <person name="Xie G."/>
            <person name="Leu D.H."/>
            <person name="Normand P."/>
            <person name="Necsulea A."/>
            <person name="Daubin V."/>
            <person name="Medigue C."/>
            <person name="Adney W.S."/>
            <person name="Xu X.C."/>
            <person name="Lapidus A."/>
            <person name="Parales R.E."/>
            <person name="Detter C."/>
            <person name="Pujic P."/>
            <person name="Bruce D."/>
            <person name="Lavire C."/>
            <person name="Challacombe J.F."/>
            <person name="Brettin T.S."/>
            <person name="Berry A.M."/>
        </authorList>
    </citation>
    <scope>NUCLEOTIDE SEQUENCE [LARGE SCALE GENOMIC DNA]</scope>
    <source>
        <strain evidence="12">ATCC 43068 / DSM 8971 / 11B</strain>
    </source>
</reference>
<feature type="domain" description="Acetyl-coenzyme A synthetase N-terminal" evidence="10">
    <location>
        <begin position="53"/>
        <end position="102"/>
    </location>
</feature>
<gene>
    <name evidence="11" type="ordered locus">Acel_1068</name>
</gene>
<accession>A0LTT0</accession>
<keyword evidence="4" id="KW-0547">Nucleotide-binding</keyword>
<dbReference type="InterPro" id="IPR042099">
    <property type="entry name" value="ANL_N_sf"/>
</dbReference>
<dbReference type="EC" id="6.2.1.1" evidence="2 7"/>
<keyword evidence="3 11" id="KW-0436">Ligase</keyword>
<dbReference type="GO" id="GO:0005524">
    <property type="term" value="F:ATP binding"/>
    <property type="evidence" value="ECO:0007669"/>
    <property type="project" value="UniProtKB-KW"/>
</dbReference>
<dbReference type="Pfam" id="PF16177">
    <property type="entry name" value="ACAS_N"/>
    <property type="match status" value="1"/>
</dbReference>
<evidence type="ECO:0000256" key="7">
    <source>
        <dbReference type="NCBIfam" id="TIGR02188"/>
    </source>
</evidence>
<dbReference type="KEGG" id="ace:Acel_1068"/>
<dbReference type="PANTHER" id="PTHR24095:SF14">
    <property type="entry name" value="ACETYL-COENZYME A SYNTHETASE 1"/>
    <property type="match status" value="1"/>
</dbReference>
<comment type="similarity">
    <text evidence="1">Belongs to the ATP-dependent AMP-binding enzyme family.</text>
</comment>
<evidence type="ECO:0000256" key="1">
    <source>
        <dbReference type="ARBA" id="ARBA00006432"/>
    </source>
</evidence>